<comment type="subcellular location">
    <subcellularLocation>
        <location evidence="1 8">Cell membrane</location>
        <topology evidence="1 8">Multi-pass membrane protein</topology>
    </subcellularLocation>
</comment>
<feature type="region of interest" description="Disordered" evidence="9">
    <location>
        <begin position="257"/>
        <end position="276"/>
    </location>
</feature>
<feature type="transmembrane region" description="Helical" evidence="8">
    <location>
        <begin position="207"/>
        <end position="228"/>
    </location>
</feature>
<dbReference type="Pfam" id="PF01925">
    <property type="entry name" value="TauE"/>
    <property type="match status" value="1"/>
</dbReference>
<evidence type="ECO:0000256" key="4">
    <source>
        <dbReference type="ARBA" id="ARBA00022475"/>
    </source>
</evidence>
<name>A0A518JNV8_9BACT</name>
<evidence type="ECO:0000313" key="10">
    <source>
        <dbReference type="EMBL" id="QDV67229.1"/>
    </source>
</evidence>
<evidence type="ECO:0000256" key="5">
    <source>
        <dbReference type="ARBA" id="ARBA00022692"/>
    </source>
</evidence>
<evidence type="ECO:0000313" key="11">
    <source>
        <dbReference type="Proteomes" id="UP000315082"/>
    </source>
</evidence>
<gene>
    <name evidence="10" type="ORF">Poly24_09220</name>
</gene>
<feature type="transmembrane region" description="Helical" evidence="8">
    <location>
        <begin position="235"/>
        <end position="253"/>
    </location>
</feature>
<proteinExistence type="inferred from homology"/>
<dbReference type="InterPro" id="IPR052017">
    <property type="entry name" value="TSUP"/>
</dbReference>
<feature type="compositionally biased region" description="Polar residues" evidence="9">
    <location>
        <begin position="259"/>
        <end position="276"/>
    </location>
</feature>
<evidence type="ECO:0000256" key="2">
    <source>
        <dbReference type="ARBA" id="ARBA00009142"/>
    </source>
</evidence>
<feature type="transmembrane region" description="Helical" evidence="8">
    <location>
        <begin position="105"/>
        <end position="124"/>
    </location>
</feature>
<dbReference type="Proteomes" id="UP000315082">
    <property type="component" value="Chromosome"/>
</dbReference>
<dbReference type="RefSeq" id="WP_145091041.1">
    <property type="nucleotide sequence ID" value="NZ_CP036348.1"/>
</dbReference>
<dbReference type="PANTHER" id="PTHR30269:SF37">
    <property type="entry name" value="MEMBRANE TRANSPORTER PROTEIN"/>
    <property type="match status" value="1"/>
</dbReference>
<dbReference type="KEGG" id="rcf:Poly24_09220"/>
<dbReference type="AlphaFoldDB" id="A0A518JNV8"/>
<evidence type="ECO:0000256" key="7">
    <source>
        <dbReference type="ARBA" id="ARBA00023136"/>
    </source>
</evidence>
<keyword evidence="11" id="KW-1185">Reference proteome</keyword>
<feature type="transmembrane region" description="Helical" evidence="8">
    <location>
        <begin position="136"/>
        <end position="162"/>
    </location>
</feature>
<dbReference type="OrthoDB" id="8478406at2"/>
<reference evidence="10 11" key="1">
    <citation type="submission" date="2019-02" db="EMBL/GenBank/DDBJ databases">
        <title>Deep-cultivation of Planctomycetes and their phenomic and genomic characterization uncovers novel biology.</title>
        <authorList>
            <person name="Wiegand S."/>
            <person name="Jogler M."/>
            <person name="Boedeker C."/>
            <person name="Pinto D."/>
            <person name="Vollmers J."/>
            <person name="Rivas-Marin E."/>
            <person name="Kohn T."/>
            <person name="Peeters S.H."/>
            <person name="Heuer A."/>
            <person name="Rast P."/>
            <person name="Oberbeckmann S."/>
            <person name="Bunk B."/>
            <person name="Jeske O."/>
            <person name="Meyerdierks A."/>
            <person name="Storesund J.E."/>
            <person name="Kallscheuer N."/>
            <person name="Luecker S."/>
            <person name="Lage O.M."/>
            <person name="Pohl T."/>
            <person name="Merkel B.J."/>
            <person name="Hornburger P."/>
            <person name="Mueller R.-W."/>
            <person name="Bruemmer F."/>
            <person name="Labrenz M."/>
            <person name="Spormann A.M."/>
            <person name="Op den Camp H."/>
            <person name="Overmann J."/>
            <person name="Amann R."/>
            <person name="Jetten M.S.M."/>
            <person name="Mascher T."/>
            <person name="Medema M.H."/>
            <person name="Devos D.P."/>
            <person name="Kaster A.-K."/>
            <person name="Ovreas L."/>
            <person name="Rohde M."/>
            <person name="Galperin M.Y."/>
            <person name="Jogler C."/>
        </authorList>
    </citation>
    <scope>NUCLEOTIDE SEQUENCE [LARGE SCALE GENOMIC DNA]</scope>
    <source>
        <strain evidence="10 11">Poly24</strain>
    </source>
</reference>
<keyword evidence="5 8" id="KW-0812">Transmembrane</keyword>
<keyword evidence="7 8" id="KW-0472">Membrane</keyword>
<protein>
    <recommendedName>
        <fullName evidence="8">Probable membrane transporter protein</fullName>
    </recommendedName>
</protein>
<evidence type="ECO:0000256" key="9">
    <source>
        <dbReference type="SAM" id="MobiDB-lite"/>
    </source>
</evidence>
<keyword evidence="3" id="KW-0813">Transport</keyword>
<dbReference type="GO" id="GO:0005886">
    <property type="term" value="C:plasma membrane"/>
    <property type="evidence" value="ECO:0007669"/>
    <property type="project" value="UniProtKB-SubCell"/>
</dbReference>
<evidence type="ECO:0000256" key="6">
    <source>
        <dbReference type="ARBA" id="ARBA00022989"/>
    </source>
</evidence>
<evidence type="ECO:0000256" key="8">
    <source>
        <dbReference type="RuleBase" id="RU363041"/>
    </source>
</evidence>
<feature type="transmembrane region" description="Helical" evidence="8">
    <location>
        <begin position="174"/>
        <end position="195"/>
    </location>
</feature>
<comment type="similarity">
    <text evidence="2 8">Belongs to the 4-toluene sulfonate uptake permease (TSUP) (TC 2.A.102) family.</text>
</comment>
<keyword evidence="6 8" id="KW-1133">Transmembrane helix</keyword>
<evidence type="ECO:0000256" key="1">
    <source>
        <dbReference type="ARBA" id="ARBA00004651"/>
    </source>
</evidence>
<evidence type="ECO:0000256" key="3">
    <source>
        <dbReference type="ARBA" id="ARBA00022448"/>
    </source>
</evidence>
<dbReference type="EMBL" id="CP036348">
    <property type="protein sequence ID" value="QDV67229.1"/>
    <property type="molecule type" value="Genomic_DNA"/>
</dbReference>
<dbReference type="InterPro" id="IPR002781">
    <property type="entry name" value="TM_pro_TauE-like"/>
</dbReference>
<sequence>MMEMLPLEELAAFAAVVCLGIFVQSATGFAGGLVIMPLMLWAGQGIPETQAALLVATTPQNAWGLWQYRQTVQLKEFAFPATLRMASLPVGIAVLSLIDGFPVQFIRQLIGAVVILCVMMLLIFRPTPREHLHIGWTWLAFLSSGFFQGCTGTGGPMMVLWVQAHDWSTKRTRAFLFTMYLVSMLPAWGLLYYWFGQRIINPSLTAMAIIPLLLVATWMGLHVGTWLGRHRLRRVTMCVLLVVGLVGLLSPLFSPARSPDNSASKNTTTSLSPPTR</sequence>
<dbReference type="PANTHER" id="PTHR30269">
    <property type="entry name" value="TRANSMEMBRANE PROTEIN YFCA"/>
    <property type="match status" value="1"/>
</dbReference>
<organism evidence="10 11">
    <name type="scientific">Rosistilla carotiformis</name>
    <dbReference type="NCBI Taxonomy" id="2528017"/>
    <lineage>
        <taxon>Bacteria</taxon>
        <taxon>Pseudomonadati</taxon>
        <taxon>Planctomycetota</taxon>
        <taxon>Planctomycetia</taxon>
        <taxon>Pirellulales</taxon>
        <taxon>Pirellulaceae</taxon>
        <taxon>Rosistilla</taxon>
    </lineage>
</organism>
<accession>A0A518JNV8</accession>
<keyword evidence="4 8" id="KW-1003">Cell membrane</keyword>
<feature type="transmembrane region" description="Helical" evidence="8">
    <location>
        <begin position="77"/>
        <end position="98"/>
    </location>
</feature>